<keyword evidence="2" id="KW-0547">Nucleotide-binding</keyword>
<dbReference type="PANTHER" id="PTHR45786:SF74">
    <property type="entry name" value="ATP-DEPENDENT DNA HELICASE"/>
    <property type="match status" value="1"/>
</dbReference>
<reference evidence="2" key="1">
    <citation type="journal article" date="2019" name="Sci. Rep.">
        <title>Draft genome of Tanacetum cinerariifolium, the natural source of mosquito coil.</title>
        <authorList>
            <person name="Yamashiro T."/>
            <person name="Shiraishi A."/>
            <person name="Satake H."/>
            <person name="Nakayama K."/>
        </authorList>
    </citation>
    <scope>NUCLEOTIDE SEQUENCE</scope>
</reference>
<name>A0A6L2NYC5_TANCI</name>
<accession>A0A6L2NYC5</accession>
<gene>
    <name evidence="2" type="ORF">Tci_061562</name>
</gene>
<organism evidence="2">
    <name type="scientific">Tanacetum cinerariifolium</name>
    <name type="common">Dalmatian daisy</name>
    <name type="synonym">Chrysanthemum cinerariifolium</name>
    <dbReference type="NCBI Taxonomy" id="118510"/>
    <lineage>
        <taxon>Eukaryota</taxon>
        <taxon>Viridiplantae</taxon>
        <taxon>Streptophyta</taxon>
        <taxon>Embryophyta</taxon>
        <taxon>Tracheophyta</taxon>
        <taxon>Spermatophyta</taxon>
        <taxon>Magnoliopsida</taxon>
        <taxon>eudicotyledons</taxon>
        <taxon>Gunneridae</taxon>
        <taxon>Pentapetalae</taxon>
        <taxon>asterids</taxon>
        <taxon>campanulids</taxon>
        <taxon>Asterales</taxon>
        <taxon>Asteraceae</taxon>
        <taxon>Asteroideae</taxon>
        <taxon>Anthemideae</taxon>
        <taxon>Anthemidinae</taxon>
        <taxon>Tanacetum</taxon>
    </lineage>
</organism>
<dbReference type="PANTHER" id="PTHR45786">
    <property type="entry name" value="DNA BINDING PROTEIN-LIKE"/>
    <property type="match status" value="1"/>
</dbReference>
<keyword evidence="2" id="KW-0347">Helicase</keyword>
<dbReference type="EMBL" id="BKCJ010009994">
    <property type="protein sequence ID" value="GEU89584.1"/>
    <property type="molecule type" value="Genomic_DNA"/>
</dbReference>
<evidence type="ECO:0000256" key="1">
    <source>
        <dbReference type="SAM" id="MobiDB-lite"/>
    </source>
</evidence>
<comment type="caution">
    <text evidence="2">The sequence shown here is derived from an EMBL/GenBank/DDBJ whole genome shotgun (WGS) entry which is preliminary data.</text>
</comment>
<dbReference type="AlphaFoldDB" id="A0A6L2NYC5"/>
<feature type="region of interest" description="Disordered" evidence="1">
    <location>
        <begin position="149"/>
        <end position="174"/>
    </location>
</feature>
<evidence type="ECO:0000313" key="2">
    <source>
        <dbReference type="EMBL" id="GEU89584.1"/>
    </source>
</evidence>
<keyword evidence="2" id="KW-0067">ATP-binding</keyword>
<proteinExistence type="predicted"/>
<protein>
    <submittedName>
        <fullName evidence="2">Helitron helicase-like domain-containing protein</fullName>
    </submittedName>
</protein>
<dbReference type="GO" id="GO:0004386">
    <property type="term" value="F:helicase activity"/>
    <property type="evidence" value="ECO:0007669"/>
    <property type="project" value="UniProtKB-KW"/>
</dbReference>
<keyword evidence="2" id="KW-0378">Hydrolase</keyword>
<sequence>MPVVDSHICVQVLWLLREVLMRRFLFQRFQIWKKLGCIYTCLRSTLKFVKEMQPEILLKLSEDAQLYLDVCKRYSRCCVGKQQVDCGALTRGTMNSGKRKSRRHLFGSSHSSDAFQRYDELCAMRSLSALLESVSGACHGASRPVSVGSVLRGSTSKPSSVLPRANNRASSSAGHTGPRYTYVDLGDYNQRCYRCEESFWYKRDPPDYIKNLFQNKHFMKNIRAYNQMFAMTSFGAKIDKSINAGRGSYVFKVSGQIYHWIGSMWHFGGADNSHLDTGMVEGLIRFLDAHNELIQLFRTARDKCMQMDIPDFKICLYNVEGVCGYELPTSNTLGAIVFENGITTKKEFDVIIEHKDGLP</sequence>